<keyword evidence="4" id="KW-1185">Reference proteome</keyword>
<dbReference type="Proteomes" id="UP001155220">
    <property type="component" value="Unassembled WGS sequence"/>
</dbReference>
<feature type="transmembrane region" description="Helical" evidence="1">
    <location>
        <begin position="44"/>
        <end position="65"/>
    </location>
</feature>
<evidence type="ECO:0000256" key="1">
    <source>
        <dbReference type="SAM" id="Phobius"/>
    </source>
</evidence>
<evidence type="ECO:0000313" key="4">
    <source>
        <dbReference type="Proteomes" id="UP001155220"/>
    </source>
</evidence>
<evidence type="ECO:0000259" key="2">
    <source>
        <dbReference type="Pfam" id="PF07331"/>
    </source>
</evidence>
<keyword evidence="1" id="KW-1133">Transmembrane helix</keyword>
<evidence type="ECO:0000313" key="3">
    <source>
        <dbReference type="EMBL" id="MCP3057013.1"/>
    </source>
</evidence>
<keyword evidence="1" id="KW-0812">Transmembrane</keyword>
<dbReference type="InterPro" id="IPR009936">
    <property type="entry name" value="DUF1468"/>
</dbReference>
<protein>
    <submittedName>
        <fullName evidence="3">Tripartite tricarboxylate transporter TctB family protein</fullName>
    </submittedName>
</protein>
<name>A0A9X2HAX1_9HYPH</name>
<reference evidence="3" key="1">
    <citation type="submission" date="2022-03" db="EMBL/GenBank/DDBJ databases">
        <title>Aurantimonas Liuensis sp. Nov., isolated from the hadal seawater of the Mariana Trench.</title>
        <authorList>
            <person name="Liu R."/>
        </authorList>
    </citation>
    <scope>NUCLEOTIDE SEQUENCE</scope>
    <source>
        <strain evidence="3">LRZ36</strain>
    </source>
</reference>
<dbReference type="RefSeq" id="WP_253965812.1">
    <property type="nucleotide sequence ID" value="NZ_JALHBS010000118.1"/>
</dbReference>
<dbReference type="Pfam" id="PF07331">
    <property type="entry name" value="TctB"/>
    <property type="match status" value="1"/>
</dbReference>
<feature type="transmembrane region" description="Helical" evidence="1">
    <location>
        <begin position="12"/>
        <end position="32"/>
    </location>
</feature>
<feature type="domain" description="DUF1468" evidence="2">
    <location>
        <begin position="16"/>
        <end position="155"/>
    </location>
</feature>
<sequence>MLPRRVERNIAFFTIGFALILLVVVIPYGIVTPRNVRLPVLSPLFWPVILGGALLLCGVLLAIRAHFSSEDEQVEREQVTFGRPEALRLAALLILIVAYYLAIPFLGMVWASVAAFLAMTLITGTKWRVHRFIWALVLPLALYAFFSHVAGVPIPQGQLVRLP</sequence>
<proteinExistence type="predicted"/>
<organism evidence="3 4">
    <name type="scientific">Aurantimonas marianensis</name>
    <dbReference type="NCBI Taxonomy" id="2920428"/>
    <lineage>
        <taxon>Bacteria</taxon>
        <taxon>Pseudomonadati</taxon>
        <taxon>Pseudomonadota</taxon>
        <taxon>Alphaproteobacteria</taxon>
        <taxon>Hyphomicrobiales</taxon>
        <taxon>Aurantimonadaceae</taxon>
        <taxon>Aurantimonas</taxon>
    </lineage>
</organism>
<keyword evidence="1" id="KW-0472">Membrane</keyword>
<feature type="transmembrane region" description="Helical" evidence="1">
    <location>
        <begin position="132"/>
        <end position="154"/>
    </location>
</feature>
<accession>A0A9X2HAX1</accession>
<comment type="caution">
    <text evidence="3">The sequence shown here is derived from an EMBL/GenBank/DDBJ whole genome shotgun (WGS) entry which is preliminary data.</text>
</comment>
<dbReference type="EMBL" id="JALHBS010000118">
    <property type="protein sequence ID" value="MCP3057013.1"/>
    <property type="molecule type" value="Genomic_DNA"/>
</dbReference>
<gene>
    <name evidence="3" type="ORF">MJ956_17960</name>
</gene>
<dbReference type="AlphaFoldDB" id="A0A9X2HAX1"/>
<feature type="transmembrane region" description="Helical" evidence="1">
    <location>
        <begin position="86"/>
        <end position="102"/>
    </location>
</feature>